<keyword evidence="2" id="KW-1185">Reference proteome</keyword>
<evidence type="ECO:0000313" key="2">
    <source>
        <dbReference type="Proteomes" id="UP000005239"/>
    </source>
</evidence>
<accession>A0A8R1YIH0</accession>
<evidence type="ECO:0000313" key="1">
    <source>
        <dbReference type="EnsemblMetazoa" id="PPA20707.1"/>
    </source>
</evidence>
<name>A0A8R1YIH0_PRIPA</name>
<reference evidence="1" key="2">
    <citation type="submission" date="2022-06" db="UniProtKB">
        <authorList>
            <consortium name="EnsemblMetazoa"/>
        </authorList>
    </citation>
    <scope>IDENTIFICATION</scope>
    <source>
        <strain evidence="1">PS312</strain>
    </source>
</reference>
<gene>
    <name evidence="1" type="primary">WBGene00110261</name>
</gene>
<dbReference type="OrthoDB" id="5869335at2759"/>
<reference evidence="2" key="1">
    <citation type="journal article" date="2008" name="Nat. Genet.">
        <title>The Pristionchus pacificus genome provides a unique perspective on nematode lifestyle and parasitism.</title>
        <authorList>
            <person name="Dieterich C."/>
            <person name="Clifton S.W."/>
            <person name="Schuster L.N."/>
            <person name="Chinwalla A."/>
            <person name="Delehaunty K."/>
            <person name="Dinkelacker I."/>
            <person name="Fulton L."/>
            <person name="Fulton R."/>
            <person name="Godfrey J."/>
            <person name="Minx P."/>
            <person name="Mitreva M."/>
            <person name="Roeseler W."/>
            <person name="Tian H."/>
            <person name="Witte H."/>
            <person name="Yang S.P."/>
            <person name="Wilson R.K."/>
            <person name="Sommer R.J."/>
        </authorList>
    </citation>
    <scope>NUCLEOTIDE SEQUENCE [LARGE SCALE GENOMIC DNA]</scope>
    <source>
        <strain evidence="2">PS312</strain>
    </source>
</reference>
<dbReference type="EnsemblMetazoa" id="PPA20707.1">
    <property type="protein sequence ID" value="PPA20707.1"/>
    <property type="gene ID" value="WBGene00110261"/>
</dbReference>
<dbReference type="AlphaFoldDB" id="A0A8R1YIH0"/>
<proteinExistence type="predicted"/>
<protein>
    <submittedName>
        <fullName evidence="1">Uncharacterized protein</fullName>
    </submittedName>
</protein>
<dbReference type="Gene3D" id="2.60.40.3770">
    <property type="match status" value="1"/>
</dbReference>
<sequence length="195" mass="22212">RCSFQFVIYTDSPLLWEKLCFTQRIETANLHRRQNHFLLLFVNSVHLQETAEAESPKSYQGANETRVELQATLRKWKLTPVADLETCQMLNVSVIGCHSCREGASFDYTCQSTAQRAVGHVTCEGSDFTLNIECDPESTPRSARLVVDRAHIDEECNLRCGYREEKFHLKADLSMVAILGKDKLENARQSFPVIV</sequence>
<dbReference type="Proteomes" id="UP000005239">
    <property type="component" value="Unassembled WGS sequence"/>
</dbReference>
<organism evidence="1 2">
    <name type="scientific">Pristionchus pacificus</name>
    <name type="common">Parasitic nematode worm</name>
    <dbReference type="NCBI Taxonomy" id="54126"/>
    <lineage>
        <taxon>Eukaryota</taxon>
        <taxon>Metazoa</taxon>
        <taxon>Ecdysozoa</taxon>
        <taxon>Nematoda</taxon>
        <taxon>Chromadorea</taxon>
        <taxon>Rhabditida</taxon>
        <taxon>Rhabditina</taxon>
        <taxon>Diplogasteromorpha</taxon>
        <taxon>Diplogasteroidea</taxon>
        <taxon>Neodiplogasteridae</taxon>
        <taxon>Pristionchus</taxon>
    </lineage>
</organism>